<dbReference type="SMART" id="SM00298">
    <property type="entry name" value="CHROMO"/>
    <property type="match status" value="1"/>
</dbReference>
<dbReference type="InterPro" id="IPR023780">
    <property type="entry name" value="Chromo_domain"/>
</dbReference>
<dbReference type="InterPro" id="IPR044251">
    <property type="entry name" value="LHP1-like"/>
</dbReference>
<evidence type="ECO:0000313" key="5">
    <source>
        <dbReference type="EMBL" id="CAI8611513.1"/>
    </source>
</evidence>
<dbReference type="EMBL" id="OX451739">
    <property type="protein sequence ID" value="CAI8611513.1"/>
    <property type="molecule type" value="Genomic_DNA"/>
</dbReference>
<feature type="compositionally biased region" description="Polar residues" evidence="3">
    <location>
        <begin position="142"/>
        <end position="155"/>
    </location>
</feature>
<dbReference type="GO" id="GO:0005634">
    <property type="term" value="C:nucleus"/>
    <property type="evidence" value="ECO:0007669"/>
    <property type="project" value="UniProtKB-SubCell"/>
</dbReference>
<organism evidence="5 6">
    <name type="scientific">Vicia faba</name>
    <name type="common">Broad bean</name>
    <name type="synonym">Faba vulgaris</name>
    <dbReference type="NCBI Taxonomy" id="3906"/>
    <lineage>
        <taxon>Eukaryota</taxon>
        <taxon>Viridiplantae</taxon>
        <taxon>Streptophyta</taxon>
        <taxon>Embryophyta</taxon>
        <taxon>Tracheophyta</taxon>
        <taxon>Spermatophyta</taxon>
        <taxon>Magnoliopsida</taxon>
        <taxon>eudicotyledons</taxon>
        <taxon>Gunneridae</taxon>
        <taxon>Pentapetalae</taxon>
        <taxon>rosids</taxon>
        <taxon>fabids</taxon>
        <taxon>Fabales</taxon>
        <taxon>Fabaceae</taxon>
        <taxon>Papilionoideae</taxon>
        <taxon>50 kb inversion clade</taxon>
        <taxon>NPAAA clade</taxon>
        <taxon>Hologalegina</taxon>
        <taxon>IRL clade</taxon>
        <taxon>Fabeae</taxon>
        <taxon>Vicia</taxon>
    </lineage>
</organism>
<evidence type="ECO:0000259" key="4">
    <source>
        <dbReference type="PROSITE" id="PS50013"/>
    </source>
</evidence>
<dbReference type="CDD" id="cd00024">
    <property type="entry name" value="CD_CSD"/>
    <property type="match status" value="1"/>
</dbReference>
<dbReference type="SUPFAM" id="SSF54160">
    <property type="entry name" value="Chromo domain-like"/>
    <property type="match status" value="1"/>
</dbReference>
<comment type="subcellular location">
    <subcellularLocation>
        <location evidence="1">Nucleus</location>
    </subcellularLocation>
</comment>
<evidence type="ECO:0000313" key="6">
    <source>
        <dbReference type="Proteomes" id="UP001157006"/>
    </source>
</evidence>
<feature type="compositionally biased region" description="Basic residues" evidence="3">
    <location>
        <begin position="102"/>
        <end position="111"/>
    </location>
</feature>
<accession>A0AAV1APC0</accession>
<dbReference type="Pfam" id="PF00385">
    <property type="entry name" value="Chromo"/>
    <property type="match status" value="1"/>
</dbReference>
<feature type="compositionally biased region" description="Polar residues" evidence="3">
    <location>
        <begin position="190"/>
        <end position="206"/>
    </location>
</feature>
<sequence length="282" mass="31629">MRKTKKSSSTTSDSEYCQAQQPPVTAEEETTPPPPKLDDGFYEIERIRRKRIRKGELQYLIKWRGWPETANTWEPLQNLQSVPDLIHAFEESLKSAGGAGGGKHHRSKGKRTTTLPPHPQPQPPQPTNADPPTGLHADNLATHFQQTPDNLQSHGDQPHPQPQPQPDRTRGAKRRKPASVKRFKKEECASHTQTVHTNNTAANDNSAGGKPELAWTPTIVKILKPIGYSASLSSYMQDVSVTFMAMRSDGTEVMVDNKYLKTNNPLLLINFYEQHLRYNPSS</sequence>
<dbReference type="SMART" id="SM00300">
    <property type="entry name" value="ChSh"/>
    <property type="match status" value="1"/>
</dbReference>
<dbReference type="InterPro" id="IPR017984">
    <property type="entry name" value="Chromo_dom_subgr"/>
</dbReference>
<dbReference type="PANTHER" id="PTHR47240:SF2">
    <property type="entry name" value="CHROMO DOMAIN-CONTAINING PROTEIN LHP1"/>
    <property type="match status" value="1"/>
</dbReference>
<evidence type="ECO:0000256" key="3">
    <source>
        <dbReference type="SAM" id="MobiDB-lite"/>
    </source>
</evidence>
<dbReference type="PROSITE" id="PS00598">
    <property type="entry name" value="CHROMO_1"/>
    <property type="match status" value="1"/>
</dbReference>
<dbReference type="InterPro" id="IPR000953">
    <property type="entry name" value="Chromo/chromo_shadow_dom"/>
</dbReference>
<dbReference type="PRINTS" id="PR00504">
    <property type="entry name" value="CHROMODOMAIN"/>
</dbReference>
<reference evidence="5 6" key="1">
    <citation type="submission" date="2023-01" db="EMBL/GenBank/DDBJ databases">
        <authorList>
            <person name="Kreplak J."/>
        </authorList>
    </citation>
    <scope>NUCLEOTIDE SEQUENCE [LARGE SCALE GENOMIC DNA]</scope>
</reference>
<dbReference type="InterPro" id="IPR023779">
    <property type="entry name" value="Chromodomain_CS"/>
</dbReference>
<protein>
    <recommendedName>
        <fullName evidence="4">Chromo domain-containing protein</fullName>
    </recommendedName>
</protein>
<evidence type="ECO:0000256" key="2">
    <source>
        <dbReference type="ARBA" id="ARBA00023242"/>
    </source>
</evidence>
<dbReference type="GO" id="GO:0031507">
    <property type="term" value="P:heterochromatin formation"/>
    <property type="evidence" value="ECO:0007669"/>
    <property type="project" value="InterPro"/>
</dbReference>
<dbReference type="InterPro" id="IPR008251">
    <property type="entry name" value="Chromo_shadow_dom"/>
</dbReference>
<feature type="region of interest" description="Disordered" evidence="3">
    <location>
        <begin position="1"/>
        <end position="42"/>
    </location>
</feature>
<feature type="region of interest" description="Disordered" evidence="3">
    <location>
        <begin position="94"/>
        <end position="211"/>
    </location>
</feature>
<dbReference type="PANTHER" id="PTHR47240">
    <property type="entry name" value="CHROMO DOMAIN-CONTAINING PROTEIN LHP1"/>
    <property type="match status" value="1"/>
</dbReference>
<keyword evidence="2" id="KW-0539">Nucleus</keyword>
<dbReference type="InterPro" id="IPR016197">
    <property type="entry name" value="Chromo-like_dom_sf"/>
</dbReference>
<dbReference type="PROSITE" id="PS50013">
    <property type="entry name" value="CHROMO_2"/>
    <property type="match status" value="1"/>
</dbReference>
<name>A0AAV1APC0_VICFA</name>
<keyword evidence="6" id="KW-1185">Reference proteome</keyword>
<feature type="compositionally biased region" description="Basic residues" evidence="3">
    <location>
        <begin position="171"/>
        <end position="183"/>
    </location>
</feature>
<feature type="domain" description="Chromo" evidence="4">
    <location>
        <begin position="42"/>
        <end position="91"/>
    </location>
</feature>
<dbReference type="GO" id="GO:0000792">
    <property type="term" value="C:heterochromatin"/>
    <property type="evidence" value="ECO:0007669"/>
    <property type="project" value="UniProtKB-ARBA"/>
</dbReference>
<dbReference type="Gene3D" id="2.40.50.40">
    <property type="match status" value="1"/>
</dbReference>
<evidence type="ECO:0000256" key="1">
    <source>
        <dbReference type="ARBA" id="ARBA00004123"/>
    </source>
</evidence>
<dbReference type="AlphaFoldDB" id="A0AAV1APC0"/>
<gene>
    <name evidence="5" type="ORF">VFH_IV232880</name>
</gene>
<feature type="compositionally biased region" description="Pro residues" evidence="3">
    <location>
        <begin position="116"/>
        <end position="126"/>
    </location>
</feature>
<dbReference type="Proteomes" id="UP001157006">
    <property type="component" value="Chromosome 4"/>
</dbReference>
<proteinExistence type="predicted"/>